<evidence type="ECO:0000313" key="6">
    <source>
        <dbReference type="EMBL" id="MDA7425301.1"/>
    </source>
</evidence>
<dbReference type="PANTHER" id="PTHR24185">
    <property type="entry name" value="CALCIUM-INDEPENDENT PHOSPHOLIPASE A2-GAMMA"/>
    <property type="match status" value="1"/>
</dbReference>
<dbReference type="PANTHER" id="PTHR24185:SF1">
    <property type="entry name" value="CALCIUM-INDEPENDENT PHOSPHOLIPASE A2-GAMMA"/>
    <property type="match status" value="1"/>
</dbReference>
<evidence type="ECO:0000256" key="4">
    <source>
        <dbReference type="PROSITE-ProRule" id="PRU01161"/>
    </source>
</evidence>
<keyword evidence="1 4" id="KW-0378">Hydrolase</keyword>
<organism evidence="6 7">
    <name type="scientific">Thalassococcus lentus</name>
    <dbReference type="NCBI Taxonomy" id="1210524"/>
    <lineage>
        <taxon>Bacteria</taxon>
        <taxon>Pseudomonadati</taxon>
        <taxon>Pseudomonadota</taxon>
        <taxon>Alphaproteobacteria</taxon>
        <taxon>Rhodobacterales</taxon>
        <taxon>Roseobacteraceae</taxon>
        <taxon>Thalassococcus</taxon>
    </lineage>
</organism>
<evidence type="ECO:0000256" key="3">
    <source>
        <dbReference type="ARBA" id="ARBA00023098"/>
    </source>
</evidence>
<dbReference type="EMBL" id="JAQIOY010000003">
    <property type="protein sequence ID" value="MDA7425301.1"/>
    <property type="molecule type" value="Genomic_DNA"/>
</dbReference>
<dbReference type="RefSeq" id="WP_271432641.1">
    <property type="nucleotide sequence ID" value="NZ_JAQIOY010000003.1"/>
</dbReference>
<dbReference type="PROSITE" id="PS51635">
    <property type="entry name" value="PNPLA"/>
    <property type="match status" value="1"/>
</dbReference>
<feature type="active site" description="Proton acceptor" evidence="4">
    <location>
        <position position="210"/>
    </location>
</feature>
<feature type="short sequence motif" description="DGA/G" evidence="4">
    <location>
        <begin position="210"/>
        <end position="212"/>
    </location>
</feature>
<feature type="domain" description="PNPLA" evidence="5">
    <location>
        <begin position="16"/>
        <end position="224"/>
    </location>
</feature>
<comment type="caution">
    <text evidence="6">The sequence shown here is derived from an EMBL/GenBank/DDBJ whole genome shotgun (WGS) entry which is preliminary data.</text>
</comment>
<keyword evidence="2 4" id="KW-0442">Lipid degradation</keyword>
<feature type="short sequence motif" description="GXGXXG" evidence="4">
    <location>
        <begin position="20"/>
        <end position="25"/>
    </location>
</feature>
<dbReference type="InterPro" id="IPR016035">
    <property type="entry name" value="Acyl_Trfase/lysoPLipase"/>
</dbReference>
<dbReference type="SUPFAM" id="SSF52151">
    <property type="entry name" value="FabD/lysophospholipase-like"/>
    <property type="match status" value="1"/>
</dbReference>
<dbReference type="InterPro" id="IPR002641">
    <property type="entry name" value="PNPLA_dom"/>
</dbReference>
<evidence type="ECO:0000259" key="5">
    <source>
        <dbReference type="PROSITE" id="PS51635"/>
    </source>
</evidence>
<dbReference type="Proteomes" id="UP001210720">
    <property type="component" value="Unassembled WGS sequence"/>
</dbReference>
<proteinExistence type="predicted"/>
<dbReference type="Gene3D" id="3.40.1090.10">
    <property type="entry name" value="Cytosolic phospholipase A2 catalytic domain"/>
    <property type="match status" value="1"/>
</dbReference>
<evidence type="ECO:0000313" key="7">
    <source>
        <dbReference type="Proteomes" id="UP001210720"/>
    </source>
</evidence>
<evidence type="ECO:0000256" key="1">
    <source>
        <dbReference type="ARBA" id="ARBA00022801"/>
    </source>
</evidence>
<protein>
    <submittedName>
        <fullName evidence="6">Patatin-like phospholipase family protein</fullName>
    </submittedName>
</protein>
<name>A0ABT4XTK1_9RHOB</name>
<evidence type="ECO:0000256" key="2">
    <source>
        <dbReference type="ARBA" id="ARBA00022963"/>
    </source>
</evidence>
<sequence length="381" mass="42098">MTRDEHFQAPGPKRILALDGGGLRGIVTLAYLQRVEDLLRARMGGSDEFRLADYFDLIAGTSTGAIIAAGLARGMSVQEITDIYFKLGREVFYKSMWRKGILRARYSHKKLTTHLKAVLGEDTTLGSNELKTGLLVVTKRMDTGSPWVLGNNPKGIFFEAPHDGEWLANKNYPLWRVVRASTAAPSFFNPEQITISEALGQQQAVGEFVDGGVSPFNNPTLQAFIYATVKGHKVNWDTGADQMMVVSIGTGRGDPSKDPTWIMAKGAVQALLSLMDDASALVETIVQWLSTGQTHRIIDREMGDLAEDSIGGKPQFTYARYDLSLMRDKVDQLKPGISDEHLSNLTVMDEPENMQLLHDLAAQDAQNAIDDQHFPKVFDLK</sequence>
<feature type="active site" description="Nucleophile" evidence="4">
    <location>
        <position position="62"/>
    </location>
</feature>
<keyword evidence="7" id="KW-1185">Reference proteome</keyword>
<dbReference type="Pfam" id="PF01734">
    <property type="entry name" value="Patatin"/>
    <property type="match status" value="1"/>
</dbReference>
<feature type="short sequence motif" description="GXSXG" evidence="4">
    <location>
        <begin position="60"/>
        <end position="64"/>
    </location>
</feature>
<accession>A0ABT4XTK1</accession>
<reference evidence="6 7" key="1">
    <citation type="submission" date="2023-01" db="EMBL/GenBank/DDBJ databases">
        <title>Thalassococcus onchidii sp. nov., isolated from a marine invertebrate from the South China Sea.</title>
        <authorList>
            <person name="Xu S."/>
            <person name="Liu Z."/>
            <person name="Xu Y."/>
        </authorList>
    </citation>
    <scope>NUCLEOTIDE SEQUENCE [LARGE SCALE GENOMIC DNA]</scope>
    <source>
        <strain evidence="6 7">KCTC 32084</strain>
    </source>
</reference>
<keyword evidence="3 4" id="KW-0443">Lipid metabolism</keyword>
<gene>
    <name evidence="6" type="ORF">PFY00_11225</name>
</gene>